<evidence type="ECO:0000313" key="2">
    <source>
        <dbReference type="EMBL" id="KAH8502324.1"/>
    </source>
</evidence>
<feature type="region of interest" description="Disordered" evidence="1">
    <location>
        <begin position="31"/>
        <end position="53"/>
    </location>
</feature>
<evidence type="ECO:0000313" key="3">
    <source>
        <dbReference type="Proteomes" id="UP000807159"/>
    </source>
</evidence>
<evidence type="ECO:0000256" key="1">
    <source>
        <dbReference type="SAM" id="MobiDB-lite"/>
    </source>
</evidence>
<dbReference type="AlphaFoldDB" id="A0A8T2YB01"/>
<name>A0A8T2YB01_POPDE</name>
<accession>A0A8T2YB01</accession>
<organism evidence="2 3">
    <name type="scientific">Populus deltoides</name>
    <name type="common">Eastern poplar</name>
    <name type="synonym">Eastern cottonwood</name>
    <dbReference type="NCBI Taxonomy" id="3696"/>
    <lineage>
        <taxon>Eukaryota</taxon>
        <taxon>Viridiplantae</taxon>
        <taxon>Streptophyta</taxon>
        <taxon>Embryophyta</taxon>
        <taxon>Tracheophyta</taxon>
        <taxon>Spermatophyta</taxon>
        <taxon>Magnoliopsida</taxon>
        <taxon>eudicotyledons</taxon>
        <taxon>Gunneridae</taxon>
        <taxon>Pentapetalae</taxon>
        <taxon>rosids</taxon>
        <taxon>fabids</taxon>
        <taxon>Malpighiales</taxon>
        <taxon>Salicaceae</taxon>
        <taxon>Saliceae</taxon>
        <taxon>Populus</taxon>
    </lineage>
</organism>
<sequence>MENSVGTEDKRENKELLQFFNGIYHERDVCANDNEQKQQGNENDNGQSKNEACEDLRCMISIDEEMEA</sequence>
<feature type="compositionally biased region" description="Polar residues" evidence="1">
    <location>
        <begin position="37"/>
        <end position="50"/>
    </location>
</feature>
<reference evidence="2" key="1">
    <citation type="journal article" date="2021" name="J. Hered.">
        <title>Genome Assembly of Salicaceae Populus deltoides (Eastern Cottonwood) I-69 Based on Nanopore Sequencing and Hi-C Technologies.</title>
        <authorList>
            <person name="Bai S."/>
            <person name="Wu H."/>
            <person name="Zhang J."/>
            <person name="Pan Z."/>
            <person name="Zhao W."/>
            <person name="Li Z."/>
            <person name="Tong C."/>
        </authorList>
    </citation>
    <scope>NUCLEOTIDE SEQUENCE</scope>
    <source>
        <tissue evidence="2">Leaf</tissue>
    </source>
</reference>
<dbReference type="EMBL" id="JACEGQ020000007">
    <property type="protein sequence ID" value="KAH8502324.1"/>
    <property type="molecule type" value="Genomic_DNA"/>
</dbReference>
<gene>
    <name evidence="2" type="ORF">H0E87_013859</name>
</gene>
<proteinExistence type="predicted"/>
<protein>
    <submittedName>
        <fullName evidence="2">Uncharacterized protein</fullName>
    </submittedName>
</protein>
<keyword evidence="3" id="KW-1185">Reference proteome</keyword>
<dbReference type="Proteomes" id="UP000807159">
    <property type="component" value="Chromosome 7"/>
</dbReference>
<comment type="caution">
    <text evidence="2">The sequence shown here is derived from an EMBL/GenBank/DDBJ whole genome shotgun (WGS) entry which is preliminary data.</text>
</comment>